<proteinExistence type="predicted"/>
<sequence length="106" mass="12055">MQDAQLGRIKLKMDKTIREINQVVINPEIPELSSEDLEPVFRLVAKCRAAYLKQLFHVTLAAKKGLPDNGQIQELADLRNTYEETLKATQALETAIERGYLDMKNV</sequence>
<comment type="caution">
    <text evidence="1">The sequence shown here is derived from an EMBL/GenBank/DDBJ whole genome shotgun (WGS) entry which is preliminary data.</text>
</comment>
<name>A0A917BSF1_9PROT</name>
<dbReference type="Proteomes" id="UP000632498">
    <property type="component" value="Unassembled WGS sequence"/>
</dbReference>
<evidence type="ECO:0000313" key="2">
    <source>
        <dbReference type="Proteomes" id="UP000632498"/>
    </source>
</evidence>
<dbReference type="EMBL" id="BMHV01000003">
    <property type="protein sequence ID" value="GGF54252.1"/>
    <property type="molecule type" value="Genomic_DNA"/>
</dbReference>
<accession>A0A917BSF1</accession>
<organism evidence="1 2">
    <name type="scientific">Terasakiella brassicae</name>
    <dbReference type="NCBI Taxonomy" id="1634917"/>
    <lineage>
        <taxon>Bacteria</taxon>
        <taxon>Pseudomonadati</taxon>
        <taxon>Pseudomonadota</taxon>
        <taxon>Alphaproteobacteria</taxon>
        <taxon>Rhodospirillales</taxon>
        <taxon>Terasakiellaceae</taxon>
        <taxon>Terasakiella</taxon>
    </lineage>
</organism>
<gene>
    <name evidence="1" type="ORF">GCM10011332_04580</name>
</gene>
<dbReference type="RefSeq" id="WP_188660989.1">
    <property type="nucleotide sequence ID" value="NZ_BMHV01000003.1"/>
</dbReference>
<evidence type="ECO:0000313" key="1">
    <source>
        <dbReference type="EMBL" id="GGF54252.1"/>
    </source>
</evidence>
<dbReference type="AlphaFoldDB" id="A0A917BSF1"/>
<reference evidence="1" key="1">
    <citation type="journal article" date="2014" name="Int. J. Syst. Evol. Microbiol.">
        <title>Complete genome sequence of Corynebacterium casei LMG S-19264T (=DSM 44701T), isolated from a smear-ripened cheese.</title>
        <authorList>
            <consortium name="US DOE Joint Genome Institute (JGI-PGF)"/>
            <person name="Walter F."/>
            <person name="Albersmeier A."/>
            <person name="Kalinowski J."/>
            <person name="Ruckert C."/>
        </authorList>
    </citation>
    <scope>NUCLEOTIDE SEQUENCE</scope>
    <source>
        <strain evidence="1">CGMCC 1.15254</strain>
    </source>
</reference>
<protein>
    <submittedName>
        <fullName evidence="1">Uncharacterized protein</fullName>
    </submittedName>
</protein>
<keyword evidence="2" id="KW-1185">Reference proteome</keyword>
<reference evidence="1" key="2">
    <citation type="submission" date="2020-09" db="EMBL/GenBank/DDBJ databases">
        <authorList>
            <person name="Sun Q."/>
            <person name="Zhou Y."/>
        </authorList>
    </citation>
    <scope>NUCLEOTIDE SEQUENCE</scope>
    <source>
        <strain evidence="1">CGMCC 1.15254</strain>
    </source>
</reference>